<dbReference type="GO" id="GO:0006106">
    <property type="term" value="P:fumarate metabolic process"/>
    <property type="evidence" value="ECO:0007669"/>
    <property type="project" value="InterPro"/>
</dbReference>
<evidence type="ECO:0000256" key="5">
    <source>
        <dbReference type="SAM" id="Phobius"/>
    </source>
</evidence>
<dbReference type="SUPFAM" id="SSF81343">
    <property type="entry name" value="Fumarate reductase respiratory complex transmembrane subunits"/>
    <property type="match status" value="1"/>
</dbReference>
<reference evidence="6 7" key="2">
    <citation type="journal article" date="2013" name="Stand. Genomic Sci.">
        <title>Complete genome sequence of Halorhodospira halophila SL1.</title>
        <authorList>
            <person name="Challacombe J.F."/>
            <person name="Majid S."/>
            <person name="Deole R."/>
            <person name="Brettin T.S."/>
            <person name="Bruce D."/>
            <person name="Delano S.F."/>
            <person name="Detter J.C."/>
            <person name="Gleasner C.D."/>
            <person name="Han C.S."/>
            <person name="Misra M."/>
            <person name="Reitenga K.G."/>
            <person name="Mikhailova N."/>
            <person name="Woyke T."/>
            <person name="Pitluck S."/>
            <person name="Nolan M."/>
            <person name="Land M.L."/>
            <person name="Saunders E."/>
            <person name="Tapia R."/>
            <person name="Lapidus A."/>
            <person name="Ivanova N."/>
            <person name="Hoff W.D."/>
        </authorList>
    </citation>
    <scope>NUCLEOTIDE SEQUENCE [LARGE SCALE GENOMIC DNA]</scope>
    <source>
        <strain evidence="7">DSM 244 / SL1</strain>
    </source>
</reference>
<dbReference type="EC" id="1.3.5.1" evidence="6"/>
<evidence type="ECO:0000256" key="2">
    <source>
        <dbReference type="ARBA" id="ARBA00022692"/>
    </source>
</evidence>
<evidence type="ECO:0000256" key="4">
    <source>
        <dbReference type="ARBA" id="ARBA00023136"/>
    </source>
</evidence>
<keyword evidence="6" id="KW-0560">Oxidoreductase</keyword>
<organism evidence="6 7">
    <name type="scientific">Halorhodospira halophila (strain DSM 244 / SL1)</name>
    <name type="common">Ectothiorhodospira halophila (strain DSM 244 / SL1)</name>
    <dbReference type="NCBI Taxonomy" id="349124"/>
    <lineage>
        <taxon>Bacteria</taxon>
        <taxon>Pseudomonadati</taxon>
        <taxon>Pseudomonadota</taxon>
        <taxon>Gammaproteobacteria</taxon>
        <taxon>Chromatiales</taxon>
        <taxon>Ectothiorhodospiraceae</taxon>
        <taxon>Halorhodospira</taxon>
    </lineage>
</organism>
<protein>
    <submittedName>
        <fullName evidence="6">Succinate dehydrogenase subunit D</fullName>
        <ecNumber evidence="6">1.3.5.1</ecNumber>
    </submittedName>
</protein>
<feature type="transmembrane region" description="Helical" evidence="5">
    <location>
        <begin position="96"/>
        <end position="114"/>
    </location>
</feature>
<dbReference type="RefSeq" id="WP_011814236.1">
    <property type="nucleotide sequence ID" value="NC_008789.1"/>
</dbReference>
<keyword evidence="3 5" id="KW-1133">Transmembrane helix</keyword>
<dbReference type="Pfam" id="PF02313">
    <property type="entry name" value="Fumarate_red_D"/>
    <property type="match status" value="1"/>
</dbReference>
<dbReference type="KEGG" id="hha:Hhal_1447"/>
<proteinExistence type="predicted"/>
<accession>A1WX02</accession>
<keyword evidence="1" id="KW-1003">Cell membrane</keyword>
<evidence type="ECO:0000256" key="1">
    <source>
        <dbReference type="ARBA" id="ARBA00022475"/>
    </source>
</evidence>
<dbReference type="Gene3D" id="1.20.1300.10">
    <property type="entry name" value="Fumarate reductase/succinate dehydrogenase, transmembrane subunit"/>
    <property type="match status" value="1"/>
</dbReference>
<dbReference type="Proteomes" id="UP000000647">
    <property type="component" value="Chromosome"/>
</dbReference>
<dbReference type="STRING" id="349124.Hhal_1447"/>
<evidence type="ECO:0000256" key="3">
    <source>
        <dbReference type="ARBA" id="ARBA00022989"/>
    </source>
</evidence>
<evidence type="ECO:0000313" key="6">
    <source>
        <dbReference type="EMBL" id="ABM62214.1"/>
    </source>
</evidence>
<sequence>MRRSHEPPLWLLFGAGGLLAALLGPALILLTGIVMPVAAEHGVELLGYQSMRELLARPVVGLAVALGLGVVLCHAAHRIYHTLRDLGVRAGRGTWWACYGSAGAAALVAVGAVLTL</sequence>
<gene>
    <name evidence="6" type="ordered locus">Hhal_1447</name>
</gene>
<dbReference type="HOGENOM" id="CLU_168367_0_0_6"/>
<dbReference type="InterPro" id="IPR034804">
    <property type="entry name" value="SQR/QFR_C/D"/>
</dbReference>
<dbReference type="EMBL" id="CP000544">
    <property type="protein sequence ID" value="ABM62214.1"/>
    <property type="molecule type" value="Genomic_DNA"/>
</dbReference>
<name>A1WX02_HALHL</name>
<keyword evidence="4 5" id="KW-0472">Membrane</keyword>
<feature type="transmembrane region" description="Helical" evidence="5">
    <location>
        <begin position="9"/>
        <end position="35"/>
    </location>
</feature>
<dbReference type="GO" id="GO:0008177">
    <property type="term" value="F:succinate dehydrogenase (quinone) activity"/>
    <property type="evidence" value="ECO:0007669"/>
    <property type="project" value="UniProtKB-EC"/>
</dbReference>
<feature type="transmembrane region" description="Helical" evidence="5">
    <location>
        <begin position="55"/>
        <end position="75"/>
    </location>
</feature>
<dbReference type="eggNOG" id="COG3080">
    <property type="taxonomic scope" value="Bacteria"/>
</dbReference>
<keyword evidence="7" id="KW-1185">Reference proteome</keyword>
<dbReference type="AlphaFoldDB" id="A1WX02"/>
<dbReference type="GO" id="GO:0016020">
    <property type="term" value="C:membrane"/>
    <property type="evidence" value="ECO:0007669"/>
    <property type="project" value="InterPro"/>
</dbReference>
<keyword evidence="2 5" id="KW-0812">Transmembrane</keyword>
<evidence type="ECO:0000313" key="7">
    <source>
        <dbReference type="Proteomes" id="UP000000647"/>
    </source>
</evidence>
<dbReference type="NCBIfam" id="NF003977">
    <property type="entry name" value="PRK05470.1-1"/>
    <property type="match status" value="1"/>
</dbReference>
<reference evidence="7" key="1">
    <citation type="submission" date="2006-12" db="EMBL/GenBank/DDBJ databases">
        <title>Complete sequence of Halorhodospira halophila SL1.</title>
        <authorList>
            <consortium name="US DOE Joint Genome Institute"/>
            <person name="Copeland A."/>
            <person name="Lucas S."/>
            <person name="Lapidus A."/>
            <person name="Barry K."/>
            <person name="Detter J.C."/>
            <person name="Glavina del Rio T."/>
            <person name="Hammon N."/>
            <person name="Israni S."/>
            <person name="Dalin E."/>
            <person name="Tice H."/>
            <person name="Pitluck S."/>
            <person name="Saunders E."/>
            <person name="Brettin T."/>
            <person name="Bruce D."/>
            <person name="Han C."/>
            <person name="Tapia R."/>
            <person name="Schmutz J."/>
            <person name="Larimer F."/>
            <person name="Land M."/>
            <person name="Hauser L."/>
            <person name="Kyrpides N."/>
            <person name="Mikhailova N."/>
            <person name="Hoff W."/>
            <person name="Richardson P."/>
        </authorList>
    </citation>
    <scope>NUCLEOTIDE SEQUENCE [LARGE SCALE GENOMIC DNA]</scope>
    <source>
        <strain evidence="7">DSM 244 / SL1</strain>
    </source>
</reference>
<dbReference type="InterPro" id="IPR003418">
    <property type="entry name" value="Fumarate_red_D"/>
</dbReference>